<keyword evidence="3" id="KW-1185">Reference proteome</keyword>
<gene>
    <name evidence="2" type="ORF">BJ212DRAFT_1304398</name>
</gene>
<protein>
    <submittedName>
        <fullName evidence="2">Uncharacterized protein</fullName>
    </submittedName>
</protein>
<organism evidence="2 3">
    <name type="scientific">Suillus subaureus</name>
    <dbReference type="NCBI Taxonomy" id="48587"/>
    <lineage>
        <taxon>Eukaryota</taxon>
        <taxon>Fungi</taxon>
        <taxon>Dikarya</taxon>
        <taxon>Basidiomycota</taxon>
        <taxon>Agaricomycotina</taxon>
        <taxon>Agaricomycetes</taxon>
        <taxon>Agaricomycetidae</taxon>
        <taxon>Boletales</taxon>
        <taxon>Suillineae</taxon>
        <taxon>Suillaceae</taxon>
        <taxon>Suillus</taxon>
    </lineage>
</organism>
<sequence>MPIPLIVELTVVQPFFQPHAGKIHFHWGLMLILSPPLLCRRHIHRELYQHFVISPIDSFKKTQGSKEATSMEPHDEIEDLIKQLNSMSLEDPQVMWIIFPPPPRAGAGIAPDSKAPNLNGNPNNGAGRGFAQRRAPLCTLLSKSMYLMSKMSSK</sequence>
<dbReference type="EMBL" id="JABBWG010000061">
    <property type="protein sequence ID" value="KAG1804189.1"/>
    <property type="molecule type" value="Genomic_DNA"/>
</dbReference>
<dbReference type="Proteomes" id="UP000807769">
    <property type="component" value="Unassembled WGS sequence"/>
</dbReference>
<name>A0A9P7J5Z4_9AGAM</name>
<feature type="region of interest" description="Disordered" evidence="1">
    <location>
        <begin position="110"/>
        <end position="129"/>
    </location>
</feature>
<dbReference type="AlphaFoldDB" id="A0A9P7J5Z4"/>
<evidence type="ECO:0000313" key="3">
    <source>
        <dbReference type="Proteomes" id="UP000807769"/>
    </source>
</evidence>
<reference evidence="2" key="1">
    <citation type="journal article" date="2020" name="New Phytol.">
        <title>Comparative genomics reveals dynamic genome evolution in host specialist ectomycorrhizal fungi.</title>
        <authorList>
            <person name="Lofgren L.A."/>
            <person name="Nguyen N.H."/>
            <person name="Vilgalys R."/>
            <person name="Ruytinx J."/>
            <person name="Liao H.L."/>
            <person name="Branco S."/>
            <person name="Kuo A."/>
            <person name="LaButti K."/>
            <person name="Lipzen A."/>
            <person name="Andreopoulos W."/>
            <person name="Pangilinan J."/>
            <person name="Riley R."/>
            <person name="Hundley H."/>
            <person name="Na H."/>
            <person name="Barry K."/>
            <person name="Grigoriev I.V."/>
            <person name="Stajich J.E."/>
            <person name="Kennedy P.G."/>
        </authorList>
    </citation>
    <scope>NUCLEOTIDE SEQUENCE</scope>
    <source>
        <strain evidence="2">MN1</strain>
    </source>
</reference>
<evidence type="ECO:0000256" key="1">
    <source>
        <dbReference type="SAM" id="MobiDB-lite"/>
    </source>
</evidence>
<feature type="compositionally biased region" description="Low complexity" evidence="1">
    <location>
        <begin position="110"/>
        <end position="125"/>
    </location>
</feature>
<accession>A0A9P7J5Z4</accession>
<dbReference type="OrthoDB" id="2692437at2759"/>
<evidence type="ECO:0000313" key="2">
    <source>
        <dbReference type="EMBL" id="KAG1804189.1"/>
    </source>
</evidence>
<comment type="caution">
    <text evidence="2">The sequence shown here is derived from an EMBL/GenBank/DDBJ whole genome shotgun (WGS) entry which is preliminary data.</text>
</comment>
<dbReference type="RefSeq" id="XP_041186813.1">
    <property type="nucleotide sequence ID" value="XM_041333594.1"/>
</dbReference>
<dbReference type="GeneID" id="64627611"/>
<proteinExistence type="predicted"/>